<keyword evidence="2" id="KW-1185">Reference proteome</keyword>
<reference evidence="2" key="1">
    <citation type="journal article" date="2019" name="Int. J. Syst. Evol. Microbiol.">
        <title>The Global Catalogue of Microorganisms (GCM) 10K type strain sequencing project: providing services to taxonomists for standard genome sequencing and annotation.</title>
        <authorList>
            <consortium name="The Broad Institute Genomics Platform"/>
            <consortium name="The Broad Institute Genome Sequencing Center for Infectious Disease"/>
            <person name="Wu L."/>
            <person name="Ma J."/>
        </authorList>
    </citation>
    <scope>NUCLEOTIDE SEQUENCE [LARGE SCALE GENOMIC DNA]</scope>
    <source>
        <strain evidence="2">JCM 17137</strain>
    </source>
</reference>
<dbReference type="EMBL" id="BAABDD010000007">
    <property type="protein sequence ID" value="GAA3739805.1"/>
    <property type="molecule type" value="Genomic_DNA"/>
</dbReference>
<evidence type="ECO:0000313" key="1">
    <source>
        <dbReference type="EMBL" id="GAA3739805.1"/>
    </source>
</evidence>
<comment type="caution">
    <text evidence="1">The sequence shown here is derived from an EMBL/GenBank/DDBJ whole genome shotgun (WGS) entry which is preliminary data.</text>
</comment>
<evidence type="ECO:0000313" key="2">
    <source>
        <dbReference type="Proteomes" id="UP001500908"/>
    </source>
</evidence>
<proteinExistence type="predicted"/>
<accession>A0ABP7FH99</accession>
<name>A0ABP7FH99_9ACTN</name>
<protein>
    <recommendedName>
        <fullName evidence="3">Secreted protein</fullName>
    </recommendedName>
</protein>
<evidence type="ECO:0008006" key="3">
    <source>
        <dbReference type="Google" id="ProtNLM"/>
    </source>
</evidence>
<organism evidence="1 2">
    <name type="scientific">Salinactinospora qingdaonensis</name>
    <dbReference type="NCBI Taxonomy" id="702744"/>
    <lineage>
        <taxon>Bacteria</taxon>
        <taxon>Bacillati</taxon>
        <taxon>Actinomycetota</taxon>
        <taxon>Actinomycetes</taxon>
        <taxon>Streptosporangiales</taxon>
        <taxon>Nocardiopsidaceae</taxon>
        <taxon>Salinactinospora</taxon>
    </lineage>
</organism>
<sequence length="190" mass="21449">MIIGALLCVAVAAVAIAGTLVLLSQRRRRHLRARFGPEYEREVHRRGSRLTAERALAHRQRRHARFHLRSLPAYERDEYTEEWSRIRERFVDTPLAAVHAADDLVTKVMAACGYPVGDHDQQIADLSVDHVDTVEEYRRAREIVARAEGGGATTEDLRTAMVHYRALVSALVGRDLPRKRPAPSDVGELQ</sequence>
<dbReference type="Proteomes" id="UP001500908">
    <property type="component" value="Unassembled WGS sequence"/>
</dbReference>
<gene>
    <name evidence="1" type="ORF">GCM10022402_19500</name>
</gene>